<comment type="caution">
    <text evidence="5">The sequence shown here is derived from an EMBL/GenBank/DDBJ whole genome shotgun (WGS) entry which is preliminary data.</text>
</comment>
<dbReference type="PROSITE" id="PS50294">
    <property type="entry name" value="WD_REPEATS_REGION"/>
    <property type="match status" value="4"/>
</dbReference>
<reference evidence="5" key="1">
    <citation type="submission" date="2022-07" db="EMBL/GenBank/DDBJ databases">
        <title>Phylogenomic reconstructions and comparative analyses of Kickxellomycotina fungi.</title>
        <authorList>
            <person name="Reynolds N.K."/>
            <person name="Stajich J.E."/>
            <person name="Barry K."/>
            <person name="Grigoriev I.V."/>
            <person name="Crous P."/>
            <person name="Smith M.E."/>
        </authorList>
    </citation>
    <scope>NUCLEOTIDE SEQUENCE</scope>
    <source>
        <strain evidence="5">RSA 567</strain>
    </source>
</reference>
<evidence type="ECO:0000256" key="3">
    <source>
        <dbReference type="PROSITE-ProRule" id="PRU00221"/>
    </source>
</evidence>
<evidence type="ECO:0000256" key="4">
    <source>
        <dbReference type="SAM" id="MobiDB-lite"/>
    </source>
</evidence>
<evidence type="ECO:0000313" key="5">
    <source>
        <dbReference type="EMBL" id="KAJ1980173.1"/>
    </source>
</evidence>
<dbReference type="InterPro" id="IPR036322">
    <property type="entry name" value="WD40_repeat_dom_sf"/>
</dbReference>
<sequence length="677" mass="73310">MPTLDSLPPRPGPPRSAIPARRASQPSGSSAALAIPNHAKHRASLVSGLVGPNAGSLTHALSRVLFNFATGGLLRRSASSTSLSLVAQEVLDHTASVGAEQTSPAPPTANPSLSLFDGFQAQVTTAPSPSSRRTLRSTRRIPGTNCTQRRRGSIGTLFDANAQLRPDQLDDAIHDLEARRMQLLEELTQVDGRIDRLLTQQRELASFSPSIFSASREPSPTRSMRSAVPAVHDAGIDDTLTQDRPRVPTLVQSLPTHSSIITSVAYHPSHDLFMTGSTDTTACLWPLSDATGNQPSRYKLGDHNDVVRCVQFATDYAVTGSVDTTIAIWDLAGIHPSPAQSENSFDGNIDPPQGRQLIRSLADSFTAAAYHAKENLYSRPVLSNVEANHSNASLATPPEPHEEHSSDLALQLLNELPTSPMASTVPAPMSASRSSDLPLVHRLTTHQGAITCLQASGAHLVSGSADKTVKYWDLHQAQEIMTMDVLWSTNQDPDPVEPAHPGLCHRNPAGDEHGLGAFLGALQFYQYALVTGTWDGLVRMWDLRTGQCHRSLTGHQGAITSVALHGWSIVSGSLDQSVRIWDLRMSQCVEHLKYSEPVWDLDFDGTRTVTTLGTRALHVYNTRTFQRSKFTAHQAPIHTVALCPAPDNDTRPAWDYDGNGLQLFCGGRDGVVTRWLL</sequence>
<feature type="repeat" description="WD" evidence="3">
    <location>
        <begin position="443"/>
        <end position="482"/>
    </location>
</feature>
<dbReference type="InterPro" id="IPR001680">
    <property type="entry name" value="WD40_rpt"/>
</dbReference>
<proteinExistence type="predicted"/>
<feature type="compositionally biased region" description="Low complexity" evidence="4">
    <location>
        <begin position="17"/>
        <end position="27"/>
    </location>
</feature>
<feature type="region of interest" description="Disordered" evidence="4">
    <location>
        <begin position="124"/>
        <end position="150"/>
    </location>
</feature>
<feature type="repeat" description="WD" evidence="3">
    <location>
        <begin position="254"/>
        <end position="285"/>
    </location>
</feature>
<dbReference type="Pfam" id="PF00400">
    <property type="entry name" value="WD40"/>
    <property type="match status" value="4"/>
</dbReference>
<dbReference type="InterPro" id="IPR015943">
    <property type="entry name" value="WD40/YVTN_repeat-like_dom_sf"/>
</dbReference>
<evidence type="ECO:0000256" key="2">
    <source>
        <dbReference type="ARBA" id="ARBA00022737"/>
    </source>
</evidence>
<keyword evidence="5" id="KW-0560">Oxidoreductase</keyword>
<dbReference type="EC" id="1.14.11.27" evidence="5"/>
<dbReference type="EMBL" id="JANBQB010000181">
    <property type="protein sequence ID" value="KAJ1980173.1"/>
    <property type="molecule type" value="Genomic_DNA"/>
</dbReference>
<keyword evidence="6" id="KW-1185">Reference proteome</keyword>
<protein>
    <submittedName>
        <fullName evidence="5">Mitochondrial fission protein</fullName>
        <ecNumber evidence="5">1.14.11.27</ecNumber>
    </submittedName>
</protein>
<dbReference type="PRINTS" id="PR00320">
    <property type="entry name" value="GPROTEINBRPT"/>
</dbReference>
<dbReference type="AlphaFoldDB" id="A0A9W8B8L4"/>
<accession>A0A9W8B8L4</accession>
<gene>
    <name evidence="5" type="primary">MDV1</name>
    <name evidence="5" type="ORF">H4R34_002556</name>
</gene>
<dbReference type="PANTHER" id="PTHR19848">
    <property type="entry name" value="WD40 REPEAT PROTEIN"/>
    <property type="match status" value="1"/>
</dbReference>
<dbReference type="PANTHER" id="PTHR19848:SF8">
    <property type="entry name" value="F-BOX AND WD REPEAT DOMAIN CONTAINING 7"/>
    <property type="match status" value="1"/>
</dbReference>
<feature type="repeat" description="WD" evidence="3">
    <location>
        <begin position="552"/>
        <end position="591"/>
    </location>
</feature>
<dbReference type="GO" id="GO:0140680">
    <property type="term" value="F:histone H3K36me/H3K36me2 demethylase activity"/>
    <property type="evidence" value="ECO:0007669"/>
    <property type="project" value="UniProtKB-EC"/>
</dbReference>
<keyword evidence="1 3" id="KW-0853">WD repeat</keyword>
<dbReference type="InterPro" id="IPR020472">
    <property type="entry name" value="WD40_PAC1"/>
</dbReference>
<evidence type="ECO:0000313" key="6">
    <source>
        <dbReference type="Proteomes" id="UP001151582"/>
    </source>
</evidence>
<dbReference type="Proteomes" id="UP001151582">
    <property type="component" value="Unassembled WGS sequence"/>
</dbReference>
<dbReference type="SUPFAM" id="SSF50978">
    <property type="entry name" value="WD40 repeat-like"/>
    <property type="match status" value="1"/>
</dbReference>
<feature type="repeat" description="WD" evidence="3">
    <location>
        <begin position="529"/>
        <end position="551"/>
    </location>
</feature>
<dbReference type="OrthoDB" id="496at2759"/>
<dbReference type="PROSITE" id="PS00678">
    <property type="entry name" value="WD_REPEATS_1"/>
    <property type="match status" value="3"/>
</dbReference>
<feature type="region of interest" description="Disordered" evidence="4">
    <location>
        <begin position="1"/>
        <end position="31"/>
    </location>
</feature>
<organism evidence="5 6">
    <name type="scientific">Dimargaris verticillata</name>
    <dbReference type="NCBI Taxonomy" id="2761393"/>
    <lineage>
        <taxon>Eukaryota</taxon>
        <taxon>Fungi</taxon>
        <taxon>Fungi incertae sedis</taxon>
        <taxon>Zoopagomycota</taxon>
        <taxon>Kickxellomycotina</taxon>
        <taxon>Dimargaritomycetes</taxon>
        <taxon>Dimargaritales</taxon>
        <taxon>Dimargaritaceae</taxon>
        <taxon>Dimargaris</taxon>
    </lineage>
</organism>
<evidence type="ECO:0000256" key="1">
    <source>
        <dbReference type="ARBA" id="ARBA00022574"/>
    </source>
</evidence>
<dbReference type="InterPro" id="IPR019775">
    <property type="entry name" value="WD40_repeat_CS"/>
</dbReference>
<dbReference type="PROSITE" id="PS50082">
    <property type="entry name" value="WD_REPEATS_2"/>
    <property type="match status" value="5"/>
</dbReference>
<dbReference type="Gene3D" id="2.130.10.10">
    <property type="entry name" value="YVTN repeat-like/Quinoprotein amine dehydrogenase"/>
    <property type="match status" value="3"/>
</dbReference>
<dbReference type="SMART" id="SM00320">
    <property type="entry name" value="WD40"/>
    <property type="match status" value="7"/>
</dbReference>
<feature type="repeat" description="WD" evidence="3">
    <location>
        <begin position="300"/>
        <end position="331"/>
    </location>
</feature>
<name>A0A9W8B8L4_9FUNG</name>
<keyword evidence="2" id="KW-0677">Repeat</keyword>